<sequence length="453" mass="50455">MARPGQAALRRKRAREEMEISSSTTNYPTSHYDYVDTDNVEQGEVEEQVAAQGDNPRSQCLPVGILPEDFDGTPLDGSQYLAMANRDNADLPFAKSVNNPFKIDQPSTSMINEKNNATASSSSSSRHPALPKESWEAIFPLHFQGYRKHIRSQLSSSDSDTTPYPADYPPLPRATVRPEWYAFINGYIPQTKNKKGKEKAKPKPILTEEELMNIALGGEEADMEITQEAVEAEVVESQVVVKTSRGNEKRVGKPREPLLSVLRNLTPSQALIILSHFSLWITESLENAPPPLPSSPEIPISMLDKDQSFIKAENSINSSSHLSTNYFNWIFSLLLIIDDYLTSDEISILRELARASMKVAGHRWITGVVGKDIGENWVLGNEWKVNSLKQTGDKVGIELSVERGKEDLEQNSDGCVSENRVDEVLARSWMIVHAVSAGWGQKDLLMELNSLFA</sequence>
<dbReference type="GO" id="GO:0032797">
    <property type="term" value="C:SMN complex"/>
    <property type="evidence" value="ECO:0007669"/>
    <property type="project" value="TreeGrafter"/>
</dbReference>
<evidence type="ECO:0000313" key="3">
    <source>
        <dbReference type="EMBL" id="OCF51233.1"/>
    </source>
</evidence>
<protein>
    <submittedName>
        <fullName evidence="3">Uncharacterized protein</fullName>
    </submittedName>
</protein>
<dbReference type="GO" id="GO:0000387">
    <property type="term" value="P:spliceosomal snRNP assembly"/>
    <property type="evidence" value="ECO:0007669"/>
    <property type="project" value="InterPro"/>
</dbReference>
<name>A0A1B9I6R9_9TREE</name>
<dbReference type="PANTHER" id="PTHR12794">
    <property type="entry name" value="GEMIN2"/>
    <property type="match status" value="1"/>
</dbReference>
<evidence type="ECO:0000256" key="2">
    <source>
        <dbReference type="SAM" id="MobiDB-lite"/>
    </source>
</evidence>
<dbReference type="EMBL" id="CP144521">
    <property type="protein sequence ID" value="WWC69012.1"/>
    <property type="molecule type" value="Genomic_DNA"/>
</dbReference>
<reference evidence="4" key="4">
    <citation type="submission" date="2024-02" db="EMBL/GenBank/DDBJ databases">
        <title>Comparative genomics of Cryptococcus and Kwoniella reveals pathogenesis evolution and contrasting modes of karyotype evolution via chromosome fusion or intercentromeric recombination.</title>
        <authorList>
            <person name="Coelho M.A."/>
            <person name="David-Palma M."/>
            <person name="Shea T."/>
            <person name="Bowers K."/>
            <person name="McGinley-Smith S."/>
            <person name="Mohammad A.W."/>
            <person name="Gnirke A."/>
            <person name="Yurkov A.M."/>
            <person name="Nowrousian M."/>
            <person name="Sun S."/>
            <person name="Cuomo C.A."/>
            <person name="Heitman J."/>
        </authorList>
    </citation>
    <scope>NUCLEOTIDE SEQUENCE</scope>
    <source>
        <strain evidence="4">CBS 10737</strain>
    </source>
</reference>
<evidence type="ECO:0000256" key="1">
    <source>
        <dbReference type="ARBA" id="ARBA00025758"/>
    </source>
</evidence>
<dbReference type="EMBL" id="KI894009">
    <property type="protein sequence ID" value="OCF51233.1"/>
    <property type="molecule type" value="Genomic_DNA"/>
</dbReference>
<reference evidence="3" key="1">
    <citation type="submission" date="2013-07" db="EMBL/GenBank/DDBJ databases">
        <title>The Genome Sequence of Cryptococcus pinus CBS10737.</title>
        <authorList>
            <consortium name="The Broad Institute Genome Sequencing Platform"/>
            <person name="Cuomo C."/>
            <person name="Litvintseva A."/>
            <person name="Chen Y."/>
            <person name="Heitman J."/>
            <person name="Sun S."/>
            <person name="Springer D."/>
            <person name="Dromer F."/>
            <person name="Young S.K."/>
            <person name="Zeng Q."/>
            <person name="Gargeya S."/>
            <person name="Fitzgerald M."/>
            <person name="Abouelleil A."/>
            <person name="Alvarado L."/>
            <person name="Berlin A.M."/>
            <person name="Chapman S.B."/>
            <person name="Dewar J."/>
            <person name="Goldberg J."/>
            <person name="Griggs A."/>
            <person name="Gujja S."/>
            <person name="Hansen M."/>
            <person name="Howarth C."/>
            <person name="Imamovic A."/>
            <person name="Larimer J."/>
            <person name="McCowan C."/>
            <person name="Murphy C."/>
            <person name="Pearson M."/>
            <person name="Priest M."/>
            <person name="Roberts A."/>
            <person name="Saif S."/>
            <person name="Shea T."/>
            <person name="Sykes S."/>
            <person name="Wortman J."/>
            <person name="Nusbaum C."/>
            <person name="Birren B."/>
        </authorList>
    </citation>
    <scope>NUCLEOTIDE SEQUENCE [LARGE SCALE GENOMIC DNA]</scope>
    <source>
        <strain evidence="3">CBS 10737</strain>
    </source>
</reference>
<proteinExistence type="inferred from homology"/>
<feature type="compositionally biased region" description="Polar residues" evidence="2">
    <location>
        <begin position="20"/>
        <end position="29"/>
    </location>
</feature>
<feature type="region of interest" description="Disordered" evidence="2">
    <location>
        <begin position="152"/>
        <end position="171"/>
    </location>
</feature>
<dbReference type="KEGG" id="kpin:30171668"/>
<keyword evidence="5" id="KW-1185">Reference proteome</keyword>
<gene>
    <name evidence="3" type="ORF">I206_03299</name>
    <name evidence="4" type="ORF">I206_102948</name>
</gene>
<dbReference type="GeneID" id="30171668"/>
<dbReference type="RefSeq" id="XP_019012452.1">
    <property type="nucleotide sequence ID" value="XM_019155049.1"/>
</dbReference>
<feature type="region of interest" description="Disordered" evidence="2">
    <location>
        <begin position="1"/>
        <end position="33"/>
    </location>
</feature>
<dbReference type="AlphaFoldDB" id="A0A1B9I6R9"/>
<feature type="compositionally biased region" description="Polar residues" evidence="2">
    <location>
        <begin position="152"/>
        <end position="162"/>
    </location>
</feature>
<accession>A0A1B9I6R9</accession>
<dbReference type="PANTHER" id="PTHR12794:SF0">
    <property type="entry name" value="GEM-ASSOCIATED PROTEIN 2"/>
    <property type="match status" value="1"/>
</dbReference>
<reference evidence="4" key="2">
    <citation type="submission" date="2013-07" db="EMBL/GenBank/DDBJ databases">
        <authorList>
            <consortium name="The Broad Institute Genome Sequencing Platform"/>
            <person name="Cuomo C."/>
            <person name="Litvintseva A."/>
            <person name="Chen Y."/>
            <person name="Heitman J."/>
            <person name="Sun S."/>
            <person name="Springer D."/>
            <person name="Dromer F."/>
            <person name="Young S.K."/>
            <person name="Zeng Q."/>
            <person name="Gargeya S."/>
            <person name="Fitzgerald M."/>
            <person name="Abouelleil A."/>
            <person name="Alvarado L."/>
            <person name="Berlin A.M."/>
            <person name="Chapman S.B."/>
            <person name="Dewar J."/>
            <person name="Goldberg J."/>
            <person name="Griggs A."/>
            <person name="Gujja S."/>
            <person name="Hansen M."/>
            <person name="Howarth C."/>
            <person name="Imamovic A."/>
            <person name="Larimer J."/>
            <person name="McCowan C."/>
            <person name="Murphy C."/>
            <person name="Pearson M."/>
            <person name="Priest M."/>
            <person name="Roberts A."/>
            <person name="Saif S."/>
            <person name="Shea T."/>
            <person name="Sykes S."/>
            <person name="Wortman J."/>
            <person name="Nusbaum C."/>
            <person name="Birren B."/>
        </authorList>
    </citation>
    <scope>NUCLEOTIDE SEQUENCE</scope>
    <source>
        <strain evidence="4">CBS 10737</strain>
    </source>
</reference>
<evidence type="ECO:0000313" key="5">
    <source>
        <dbReference type="Proteomes" id="UP000094020"/>
    </source>
</evidence>
<dbReference type="OrthoDB" id="428895at2759"/>
<dbReference type="Pfam" id="PF04938">
    <property type="entry name" value="SIP1"/>
    <property type="match status" value="1"/>
</dbReference>
<dbReference type="GO" id="GO:0005634">
    <property type="term" value="C:nucleus"/>
    <property type="evidence" value="ECO:0007669"/>
    <property type="project" value="TreeGrafter"/>
</dbReference>
<dbReference type="Proteomes" id="UP000094020">
    <property type="component" value="Chromosome 3"/>
</dbReference>
<dbReference type="Gene3D" id="1.20.58.1070">
    <property type="match status" value="1"/>
</dbReference>
<reference evidence="3" key="3">
    <citation type="submission" date="2016-07" db="EMBL/GenBank/DDBJ databases">
        <title>Evolution of pathogenesis and genome organization in the Tremellales.</title>
        <authorList>
            <person name="Cuomo C."/>
            <person name="Litvintseva A."/>
            <person name="Heitman J."/>
            <person name="Chen Y."/>
            <person name="Sun S."/>
            <person name="Springer D."/>
            <person name="Dromer F."/>
            <person name="Young S."/>
            <person name="Zeng Q."/>
            <person name="Chapman S."/>
            <person name="Gujja S."/>
            <person name="Saif S."/>
            <person name="Birren B."/>
        </authorList>
    </citation>
    <scope>NUCLEOTIDE SEQUENCE</scope>
    <source>
        <strain evidence="3">CBS 10737</strain>
    </source>
</reference>
<evidence type="ECO:0000313" key="4">
    <source>
        <dbReference type="EMBL" id="WWC69012.1"/>
    </source>
</evidence>
<organism evidence="3">
    <name type="scientific">Kwoniella pini CBS 10737</name>
    <dbReference type="NCBI Taxonomy" id="1296096"/>
    <lineage>
        <taxon>Eukaryota</taxon>
        <taxon>Fungi</taxon>
        <taxon>Dikarya</taxon>
        <taxon>Basidiomycota</taxon>
        <taxon>Agaricomycotina</taxon>
        <taxon>Tremellomycetes</taxon>
        <taxon>Tremellales</taxon>
        <taxon>Cryptococcaceae</taxon>
        <taxon>Kwoniella</taxon>
    </lineage>
</organism>
<comment type="similarity">
    <text evidence="1">Belongs to the gemin-2 family.</text>
</comment>
<dbReference type="InterPro" id="IPR035426">
    <property type="entry name" value="Gemin2/Brr1"/>
</dbReference>